<evidence type="ECO:0008006" key="4">
    <source>
        <dbReference type="Google" id="ProtNLM"/>
    </source>
</evidence>
<reference evidence="2 3" key="1">
    <citation type="journal article" date="2012" name="BMC Genomics">
        <title>Complete genome sequence, lifestyle, and multi-drug resistance of the human pathogen Corynebacterium resistens DSM 45100 isolated from blood samples of a leukemia patient.</title>
        <authorList>
            <person name="Schroder J."/>
            <person name="Maus I."/>
            <person name="Meyer K."/>
            <person name="Wordemann S."/>
            <person name="Blom J."/>
            <person name="Jaenicke S."/>
            <person name="Schneider J."/>
            <person name="Trost E."/>
            <person name="Tauch A."/>
        </authorList>
    </citation>
    <scope>NUCLEOTIDE SEQUENCE [LARGE SCALE GENOMIC DNA]</scope>
    <source>
        <strain evidence="3">DSM 45100 / JCM 12819 / CCUG 50093 / GTC 2026 / SICGH 158</strain>
    </source>
</reference>
<name>F8E2Y3_CORRG</name>
<dbReference type="SUPFAM" id="SSF53474">
    <property type="entry name" value="alpha/beta-Hydrolases"/>
    <property type="match status" value="1"/>
</dbReference>
<dbReference type="Gene3D" id="3.40.50.1820">
    <property type="entry name" value="alpha/beta hydrolase"/>
    <property type="match status" value="1"/>
</dbReference>
<organism evidence="2 3">
    <name type="scientific">Corynebacterium resistens (strain DSM 45100 / JCM 12819 / GTC 2026 / SICGH 158)</name>
    <dbReference type="NCBI Taxonomy" id="662755"/>
    <lineage>
        <taxon>Bacteria</taxon>
        <taxon>Bacillati</taxon>
        <taxon>Actinomycetota</taxon>
        <taxon>Actinomycetes</taxon>
        <taxon>Mycobacteriales</taxon>
        <taxon>Corynebacteriaceae</taxon>
        <taxon>Corynebacterium</taxon>
    </lineage>
</organism>
<evidence type="ECO:0000313" key="3">
    <source>
        <dbReference type="Proteomes" id="UP000000492"/>
    </source>
</evidence>
<accession>F8E2Y3</accession>
<dbReference type="eggNOG" id="COG0657">
    <property type="taxonomic scope" value="Bacteria"/>
</dbReference>
<feature type="region of interest" description="Disordered" evidence="1">
    <location>
        <begin position="1"/>
        <end position="28"/>
    </location>
</feature>
<dbReference type="InterPro" id="IPR029058">
    <property type="entry name" value="AB_hydrolase_fold"/>
</dbReference>
<feature type="compositionally biased region" description="Polar residues" evidence="1">
    <location>
        <begin position="11"/>
        <end position="20"/>
    </location>
</feature>
<dbReference type="STRING" id="662755.CRES_0318"/>
<dbReference type="AlphaFoldDB" id="F8E2Y3"/>
<dbReference type="Proteomes" id="UP000000492">
    <property type="component" value="Chromosome"/>
</dbReference>
<evidence type="ECO:0000313" key="2">
    <source>
        <dbReference type="EMBL" id="AEI08681.1"/>
    </source>
</evidence>
<proteinExistence type="predicted"/>
<dbReference type="EMBL" id="CP002857">
    <property type="protein sequence ID" value="AEI08681.1"/>
    <property type="molecule type" value="Genomic_DNA"/>
</dbReference>
<protein>
    <recommendedName>
        <fullName evidence="4">Alpha/beta hydrolase</fullName>
    </recommendedName>
</protein>
<evidence type="ECO:0000256" key="1">
    <source>
        <dbReference type="SAM" id="MobiDB-lite"/>
    </source>
</evidence>
<gene>
    <name evidence="2" type="ordered locus">CRES_0318</name>
</gene>
<dbReference type="HOGENOM" id="CLU_780133_0_0_11"/>
<feature type="compositionally biased region" description="Basic and acidic residues" evidence="1">
    <location>
        <begin position="1"/>
        <end position="10"/>
    </location>
</feature>
<keyword evidence="3" id="KW-1185">Reference proteome</keyword>
<dbReference type="KEGG" id="crd:CRES_0318"/>
<sequence>MERMSSEQRMESTQTPNSDIVNLPAAPKDVQEGVQPLTPAEQVPQLSDYFEDNYPELFQSLTTDEGASFREQGLAVPAELIAETEGRWARFPDLLTHASLLVLGAGLDHRMPHVAQLSAGTNVQNWADYSSDLPSLPEGVTARIITPSNPTGNLAISIHGGPGWFGDGASHDFLWLPLFAAIAEQSGATIVDLTFPLPGQNQWSWKPAQEAVDTACETIVGASDALHCDTSNPALVTFGSGILAAETAARRFDRFLFMTPRVPSEGFAQALPGASVLLSLATQDTRADDESDIRAYFDATEAKVQYDLNESEHLIAAPAVWRERVAKAADWLRSSYLGRS</sequence>